<dbReference type="PANTHER" id="PTHR16458:SF2">
    <property type="entry name" value="GLYCINE N-METHYLTRANSFERASE"/>
    <property type="match status" value="1"/>
</dbReference>
<dbReference type="STRING" id="195064.SAMN05421721_1032"/>
<dbReference type="GO" id="GO:1904047">
    <property type="term" value="F:S-adenosyl-L-methionine binding"/>
    <property type="evidence" value="ECO:0007669"/>
    <property type="project" value="TreeGrafter"/>
</dbReference>
<keyword evidence="1 5" id="KW-0489">Methyltransferase</keyword>
<dbReference type="CDD" id="cd02440">
    <property type="entry name" value="AdoMet_MTases"/>
    <property type="match status" value="1"/>
</dbReference>
<dbReference type="EMBL" id="FOUO01000003">
    <property type="protein sequence ID" value="SFM33007.1"/>
    <property type="molecule type" value="Genomic_DNA"/>
</dbReference>
<evidence type="ECO:0000313" key="6">
    <source>
        <dbReference type="Proteomes" id="UP000199556"/>
    </source>
</evidence>
<gene>
    <name evidence="5" type="ORF">SAMN05421721_1032</name>
</gene>
<evidence type="ECO:0000256" key="3">
    <source>
        <dbReference type="ARBA" id="ARBA00022691"/>
    </source>
</evidence>
<proteinExistence type="predicted"/>
<dbReference type="Pfam" id="PF13649">
    <property type="entry name" value="Methyltransf_25"/>
    <property type="match status" value="1"/>
</dbReference>
<dbReference type="OrthoDB" id="9772751at2"/>
<dbReference type="SUPFAM" id="SSF53335">
    <property type="entry name" value="S-adenosyl-L-methionine-dependent methyltransferases"/>
    <property type="match status" value="1"/>
</dbReference>
<evidence type="ECO:0000259" key="4">
    <source>
        <dbReference type="Pfam" id="PF13649"/>
    </source>
</evidence>
<dbReference type="PANTHER" id="PTHR16458">
    <property type="entry name" value="GLYCINE N-METHYLTRANSFERASE"/>
    <property type="match status" value="1"/>
</dbReference>
<evidence type="ECO:0000256" key="2">
    <source>
        <dbReference type="ARBA" id="ARBA00022679"/>
    </source>
</evidence>
<dbReference type="GO" id="GO:0006111">
    <property type="term" value="P:regulation of gluconeogenesis"/>
    <property type="evidence" value="ECO:0007669"/>
    <property type="project" value="TreeGrafter"/>
</dbReference>
<dbReference type="GO" id="GO:1901052">
    <property type="term" value="P:sarcosine metabolic process"/>
    <property type="evidence" value="ECO:0007669"/>
    <property type="project" value="TreeGrafter"/>
</dbReference>
<evidence type="ECO:0000313" key="5">
    <source>
        <dbReference type="EMBL" id="SFM33007.1"/>
    </source>
</evidence>
<sequence>MSQEQALNADTGNHYKQYTRSFAEYWDDLVGWETRLEREGAFYNRLLKAHGVKDVIDIASGTGVNAVSLAQAGFNVTAADGSENMLAKAKENAEHHGVQFANSRVVDWRVLDDTLGTERFDAAVCLGNSFTHLFDHEDRRTALRAIFRVLRPGGMLVIDQRNYDAMLDEGYSSKHAYCYTGEGVDVGPVELHRTMARFEYVFSDGARFELKMYPLRQDYLTHLLEDAGFVNVERFGDLRRPYDFHEVDFVQQVAFRPA</sequence>
<dbReference type="Gene3D" id="3.30.46.10">
    <property type="entry name" value="Glycine N-methyltransferase, chain A, domain 1"/>
    <property type="match status" value="1"/>
</dbReference>
<protein>
    <submittedName>
        <fullName evidence="5">Glycine/sarcosine N-methyltransferase</fullName>
    </submittedName>
</protein>
<reference evidence="5 6" key="1">
    <citation type="submission" date="2016-10" db="EMBL/GenBank/DDBJ databases">
        <authorList>
            <person name="de Groot N.N."/>
        </authorList>
    </citation>
    <scope>NUCLEOTIDE SEQUENCE [LARGE SCALE GENOMIC DNA]</scope>
    <source>
        <strain evidence="5 6">DSM 4180</strain>
    </source>
</reference>
<dbReference type="GO" id="GO:0017174">
    <property type="term" value="F:glycine N-methyltransferase activity"/>
    <property type="evidence" value="ECO:0007669"/>
    <property type="project" value="InterPro"/>
</dbReference>
<dbReference type="InterPro" id="IPR029063">
    <property type="entry name" value="SAM-dependent_MTases_sf"/>
</dbReference>
<dbReference type="GO" id="GO:0046498">
    <property type="term" value="P:S-adenosylhomocysteine metabolic process"/>
    <property type="evidence" value="ECO:0007669"/>
    <property type="project" value="TreeGrafter"/>
</dbReference>
<dbReference type="AlphaFoldDB" id="A0A1I4PYW1"/>
<dbReference type="GO" id="GO:0042802">
    <property type="term" value="F:identical protein binding"/>
    <property type="evidence" value="ECO:0007669"/>
    <property type="project" value="TreeGrafter"/>
</dbReference>
<feature type="domain" description="Methyltransferase" evidence="4">
    <location>
        <begin position="55"/>
        <end position="154"/>
    </location>
</feature>
<keyword evidence="3" id="KW-0949">S-adenosyl-L-methionine</keyword>
<dbReference type="PROSITE" id="PS51600">
    <property type="entry name" value="SAM_GNMT"/>
    <property type="match status" value="1"/>
</dbReference>
<name>A0A1I4PYW1_ECTMO</name>
<dbReference type="InterPro" id="IPR014369">
    <property type="entry name" value="Gly/Sar_N_MeTrfase"/>
</dbReference>
<dbReference type="GO" id="GO:0005829">
    <property type="term" value="C:cytosol"/>
    <property type="evidence" value="ECO:0007669"/>
    <property type="project" value="TreeGrafter"/>
</dbReference>
<dbReference type="InterPro" id="IPR041698">
    <property type="entry name" value="Methyltransf_25"/>
</dbReference>
<dbReference type="GO" id="GO:0016594">
    <property type="term" value="F:glycine binding"/>
    <property type="evidence" value="ECO:0007669"/>
    <property type="project" value="TreeGrafter"/>
</dbReference>
<dbReference type="GO" id="GO:0006730">
    <property type="term" value="P:one-carbon metabolic process"/>
    <property type="evidence" value="ECO:0007669"/>
    <property type="project" value="TreeGrafter"/>
</dbReference>
<dbReference type="GO" id="GO:0046500">
    <property type="term" value="P:S-adenosylmethionine metabolic process"/>
    <property type="evidence" value="ECO:0007669"/>
    <property type="project" value="TreeGrafter"/>
</dbReference>
<keyword evidence="2 5" id="KW-0808">Transferase</keyword>
<dbReference type="GO" id="GO:0032259">
    <property type="term" value="P:methylation"/>
    <property type="evidence" value="ECO:0007669"/>
    <property type="project" value="UniProtKB-KW"/>
</dbReference>
<dbReference type="Proteomes" id="UP000199556">
    <property type="component" value="Unassembled WGS sequence"/>
</dbReference>
<keyword evidence="6" id="KW-1185">Reference proteome</keyword>
<organism evidence="5 6">
    <name type="scientific">Ectothiorhodospira mobilis</name>
    <dbReference type="NCBI Taxonomy" id="195064"/>
    <lineage>
        <taxon>Bacteria</taxon>
        <taxon>Pseudomonadati</taxon>
        <taxon>Pseudomonadota</taxon>
        <taxon>Gammaproteobacteria</taxon>
        <taxon>Chromatiales</taxon>
        <taxon>Ectothiorhodospiraceae</taxon>
        <taxon>Ectothiorhodospira</taxon>
    </lineage>
</organism>
<accession>A0A1I4PYW1</accession>
<dbReference type="Gene3D" id="3.40.50.150">
    <property type="entry name" value="Vaccinia Virus protein VP39"/>
    <property type="match status" value="1"/>
</dbReference>
<dbReference type="RefSeq" id="WP_090483711.1">
    <property type="nucleotide sequence ID" value="NZ_FOUO01000003.1"/>
</dbReference>
<dbReference type="GO" id="GO:0051289">
    <property type="term" value="P:protein homotetramerization"/>
    <property type="evidence" value="ECO:0007669"/>
    <property type="project" value="TreeGrafter"/>
</dbReference>
<evidence type="ECO:0000256" key="1">
    <source>
        <dbReference type="ARBA" id="ARBA00022603"/>
    </source>
</evidence>